<comment type="similarity">
    <text evidence="2">Belongs to the sulfatase family.</text>
</comment>
<keyword evidence="6" id="KW-0175">Coiled coil</keyword>
<protein>
    <submittedName>
        <fullName evidence="11">Extracellular sulfatase Sulf-2-like</fullName>
    </submittedName>
</protein>
<dbReference type="SUPFAM" id="SSF53649">
    <property type="entry name" value="Alkaline phosphatase-like"/>
    <property type="match status" value="2"/>
</dbReference>
<feature type="compositionally biased region" description="Basic residues" evidence="7">
    <location>
        <begin position="698"/>
        <end position="716"/>
    </location>
</feature>
<keyword evidence="3 8" id="KW-0732">Signal</keyword>
<dbReference type="CDD" id="cd16147">
    <property type="entry name" value="G6S"/>
    <property type="match status" value="1"/>
</dbReference>
<dbReference type="AlphaFoldDB" id="A0A6P8HV45"/>
<evidence type="ECO:0000256" key="3">
    <source>
        <dbReference type="ARBA" id="ARBA00022729"/>
    </source>
</evidence>
<reference evidence="11" key="1">
    <citation type="submission" date="2025-08" db="UniProtKB">
        <authorList>
            <consortium name="RefSeq"/>
        </authorList>
    </citation>
    <scope>IDENTIFICATION</scope>
</reference>
<feature type="compositionally biased region" description="Basic and acidic residues" evidence="7">
    <location>
        <begin position="1042"/>
        <end position="1075"/>
    </location>
</feature>
<evidence type="ECO:0000256" key="1">
    <source>
        <dbReference type="ARBA" id="ARBA00001913"/>
    </source>
</evidence>
<keyword evidence="10" id="KW-1185">Reference proteome</keyword>
<dbReference type="Proteomes" id="UP000515163">
    <property type="component" value="Unplaced"/>
</dbReference>
<evidence type="ECO:0000256" key="5">
    <source>
        <dbReference type="ARBA" id="ARBA00023180"/>
    </source>
</evidence>
<feature type="region of interest" description="Disordered" evidence="7">
    <location>
        <begin position="684"/>
        <end position="716"/>
    </location>
</feature>
<feature type="compositionally biased region" description="Acidic residues" evidence="7">
    <location>
        <begin position="576"/>
        <end position="586"/>
    </location>
</feature>
<feature type="chain" id="PRO_5027605149" evidence="8">
    <location>
        <begin position="29"/>
        <end position="1075"/>
    </location>
</feature>
<feature type="region of interest" description="Disordered" evidence="7">
    <location>
        <begin position="544"/>
        <end position="588"/>
    </location>
</feature>
<feature type="compositionally biased region" description="Polar residues" evidence="7">
    <location>
        <begin position="847"/>
        <end position="857"/>
    </location>
</feature>
<dbReference type="PANTHER" id="PTHR43108">
    <property type="entry name" value="N-ACETYLGLUCOSAMINE-6-SULFATASE FAMILY MEMBER"/>
    <property type="match status" value="1"/>
</dbReference>
<dbReference type="Pfam" id="PF00884">
    <property type="entry name" value="Sulfatase"/>
    <property type="match status" value="1"/>
</dbReference>
<feature type="compositionally biased region" description="Basic and acidic residues" evidence="7">
    <location>
        <begin position="565"/>
        <end position="575"/>
    </location>
</feature>
<organism evidence="10 11">
    <name type="scientific">Actinia tenebrosa</name>
    <name type="common">Australian red waratah sea anemone</name>
    <dbReference type="NCBI Taxonomy" id="6105"/>
    <lineage>
        <taxon>Eukaryota</taxon>
        <taxon>Metazoa</taxon>
        <taxon>Cnidaria</taxon>
        <taxon>Anthozoa</taxon>
        <taxon>Hexacorallia</taxon>
        <taxon>Actiniaria</taxon>
        <taxon>Actiniidae</taxon>
        <taxon>Actinia</taxon>
    </lineage>
</organism>
<evidence type="ECO:0000313" key="11">
    <source>
        <dbReference type="RefSeq" id="XP_031556550.1"/>
    </source>
</evidence>
<evidence type="ECO:0000313" key="10">
    <source>
        <dbReference type="Proteomes" id="UP000515163"/>
    </source>
</evidence>
<feature type="compositionally biased region" description="Basic residues" evidence="7">
    <location>
        <begin position="932"/>
        <end position="951"/>
    </location>
</feature>
<dbReference type="GO" id="GO:0005539">
    <property type="term" value="F:glycosaminoglycan binding"/>
    <property type="evidence" value="ECO:0007669"/>
    <property type="project" value="TreeGrafter"/>
</dbReference>
<dbReference type="InParanoid" id="A0A6P8HV45"/>
<dbReference type="KEGG" id="aten:116293286"/>
<feature type="compositionally biased region" description="Basic residues" evidence="7">
    <location>
        <begin position="979"/>
        <end position="988"/>
    </location>
</feature>
<feature type="domain" description="Sulfatase N-terminal" evidence="9">
    <location>
        <begin position="38"/>
        <end position="367"/>
    </location>
</feature>
<feature type="compositionally biased region" description="Polar residues" evidence="7">
    <location>
        <begin position="957"/>
        <end position="969"/>
    </location>
</feature>
<evidence type="ECO:0000259" key="9">
    <source>
        <dbReference type="Pfam" id="PF00884"/>
    </source>
</evidence>
<dbReference type="InterPro" id="IPR024607">
    <property type="entry name" value="Sulfatase_CS"/>
</dbReference>
<dbReference type="PANTHER" id="PTHR43108:SF16">
    <property type="entry name" value="EXTRACELLULAR SULFATASE SULF-1 HOMOLOG"/>
    <property type="match status" value="1"/>
</dbReference>
<feature type="compositionally biased region" description="Polar residues" evidence="7">
    <location>
        <begin position="1014"/>
        <end position="1041"/>
    </location>
</feature>
<dbReference type="PROSITE" id="PS00523">
    <property type="entry name" value="SULFATASE_1"/>
    <property type="match status" value="1"/>
</dbReference>
<dbReference type="GeneID" id="116293286"/>
<gene>
    <name evidence="11" type="primary">LOC116293286</name>
</gene>
<feature type="signal peptide" evidence="8">
    <location>
        <begin position="1"/>
        <end position="28"/>
    </location>
</feature>
<accession>A0A6P8HV45</accession>
<dbReference type="FunCoup" id="A0A6P8HV45">
    <property type="interactions" value="755"/>
</dbReference>
<keyword evidence="4" id="KW-0378">Hydrolase</keyword>
<dbReference type="OrthoDB" id="96314at2759"/>
<keyword evidence="5" id="KW-0325">Glycoprotein</keyword>
<evidence type="ECO:0000256" key="8">
    <source>
        <dbReference type="SAM" id="SignalP"/>
    </source>
</evidence>
<feature type="compositionally biased region" description="Basic residues" evidence="7">
    <location>
        <begin position="1000"/>
        <end position="1013"/>
    </location>
</feature>
<evidence type="ECO:0000256" key="7">
    <source>
        <dbReference type="SAM" id="MobiDB-lite"/>
    </source>
</evidence>
<evidence type="ECO:0000256" key="4">
    <source>
        <dbReference type="ARBA" id="ARBA00022801"/>
    </source>
</evidence>
<dbReference type="InterPro" id="IPR000917">
    <property type="entry name" value="Sulfatase_N"/>
</dbReference>
<evidence type="ECO:0000256" key="2">
    <source>
        <dbReference type="ARBA" id="ARBA00008779"/>
    </source>
</evidence>
<feature type="region of interest" description="Disordered" evidence="7">
    <location>
        <begin position="841"/>
        <end position="1075"/>
    </location>
</feature>
<feature type="compositionally biased region" description="Basic and acidic residues" evidence="7">
    <location>
        <begin position="885"/>
        <end position="915"/>
    </location>
</feature>
<dbReference type="GO" id="GO:0008449">
    <property type="term" value="F:N-acetylglucosamine-6-sulfatase activity"/>
    <property type="evidence" value="ECO:0007669"/>
    <property type="project" value="TreeGrafter"/>
</dbReference>
<dbReference type="Gene3D" id="3.40.720.10">
    <property type="entry name" value="Alkaline Phosphatase, subunit A"/>
    <property type="match status" value="1"/>
</dbReference>
<proteinExistence type="inferred from homology"/>
<sequence>MVYCCGIDMKLLYPLLFLLCFLCQTTQGRKRNKAQSKPNIIFILTDDQDSELGSMWVMNKTREIFSSGAAFVNAFVTSPICCPSRSSILTGMYAHNHNTLTNNINCSSPNWRAGPERKSYARYLSDAGYLTGHFGKYLNEYDGSYIPAGWHRWVGLVRNSRFYNYTLRHNTFFRRHSNVYKRDYFTDVITNHSLAFFRHAKARNPERPILMVISHSAPHGPEDGAPQYKDTFENITSPRLPNWNFISPDKHWIVRVTPEMTNQKIAFSDLLYRKRLQTLLSVDESIQRVYDMLKDTGNLDNTYIFFSSDHGYHLGQYGLVKGKSMPYETDIRIPLYARGPNIPTNIKMHQVVLNIDLAPTFLDIAGVKAPRSMDGVSIMKLFRRLKSQDDKPRVRRKSSHMWRDTFLVERGKPKRYAKSKVVKKLKKPTKATFLEQLCLKTKYRTPCALGQEWHCVRLNGQQRLRKCKKVSIGQQFVPSTSPPTLEVEMCTCYRPKLPWMAEKSSPNDEPHGDDWEAYLRKNEVELSKQLRRFRRSVQRTSLKEKQITRELSRAMKQQTRRNKAKMLEQESKRSQEEEESDNPDLDVDGKLQRLNARIAGIKNRLEMLRGRKKKLIRIKEEKETEKNFKEKYEEFPCACPVPSRSVFKKSRRPKRSRRSGRLFERLRSGMIDPEVYRRKMNKKMMKRSGLRSGMRKSLTVKRKKKTEKKKSSRRSKCSIPGLNCFYQTNDHWKSEPLWKGGEFCFCPSSSNNTFWCLRTINQHQNFLYCEFITQFLEYFDLNADPYQLYNIVDRISPSVLYDLHNQLEHMKGCKGAQSCTQYHGKPRPTTPSPLLNITEQPVLMSTPEPTQPTTVQKTTDRQEVITPTRNASSEVEESPSESSSEIEKGISENKNETRSGREEIEGKRREKEIRKKNGNKAESVVDKEKTEKKKRRKKKRNGKALKTGNKRNKNENENLPTELTPTTVAPTLMVEKERKKLRREKKIRPGLGTSKEQKQLKKREKIKSRHKNKGNTTNGRKGVGSNINRSYMSTVTPTTSQARDEDTQKDEQQAKRYEEEIPEQEDKPIEETANL</sequence>
<comment type="cofactor">
    <cofactor evidence="1">
        <name>Ca(2+)</name>
        <dbReference type="ChEBI" id="CHEBI:29108"/>
    </cofactor>
</comment>
<name>A0A6P8HV45_ACTTE</name>
<evidence type="ECO:0000256" key="6">
    <source>
        <dbReference type="SAM" id="Coils"/>
    </source>
</evidence>
<dbReference type="RefSeq" id="XP_031556550.1">
    <property type="nucleotide sequence ID" value="XM_031700690.1"/>
</dbReference>
<feature type="compositionally biased region" description="Basic and acidic residues" evidence="7">
    <location>
        <begin position="544"/>
        <end position="553"/>
    </location>
</feature>
<feature type="coiled-coil region" evidence="6">
    <location>
        <begin position="591"/>
        <end position="625"/>
    </location>
</feature>
<dbReference type="InterPro" id="IPR017850">
    <property type="entry name" value="Alkaline_phosphatase_core_sf"/>
</dbReference>